<accession>A0A7R9DI28</accession>
<organism evidence="2">
    <name type="scientific">Timema cristinae</name>
    <name type="common">Walking stick</name>
    <dbReference type="NCBI Taxonomy" id="61476"/>
    <lineage>
        <taxon>Eukaryota</taxon>
        <taxon>Metazoa</taxon>
        <taxon>Ecdysozoa</taxon>
        <taxon>Arthropoda</taxon>
        <taxon>Hexapoda</taxon>
        <taxon>Insecta</taxon>
        <taxon>Pterygota</taxon>
        <taxon>Neoptera</taxon>
        <taxon>Polyneoptera</taxon>
        <taxon>Phasmatodea</taxon>
        <taxon>Timematodea</taxon>
        <taxon>Timematoidea</taxon>
        <taxon>Timematidae</taxon>
        <taxon>Timema</taxon>
    </lineage>
</organism>
<feature type="region of interest" description="Disordered" evidence="1">
    <location>
        <begin position="21"/>
        <end position="68"/>
    </location>
</feature>
<evidence type="ECO:0000256" key="1">
    <source>
        <dbReference type="SAM" id="MobiDB-lite"/>
    </source>
</evidence>
<dbReference type="AlphaFoldDB" id="A0A7R9DI28"/>
<reference evidence="2" key="1">
    <citation type="submission" date="2020-11" db="EMBL/GenBank/DDBJ databases">
        <authorList>
            <person name="Tran Van P."/>
        </authorList>
    </citation>
    <scope>NUCLEOTIDE SEQUENCE</scope>
</reference>
<gene>
    <name evidence="2" type="ORF">TCEB3V08_LOCUS12326</name>
</gene>
<protein>
    <submittedName>
        <fullName evidence="2">Uncharacterized protein</fullName>
    </submittedName>
</protein>
<sequence>MAADWESVLLLRDQDPNELFSEEFRLDDERGGKVTSPRKMPSTSPNNFSDSEDGEDWEPKPETKRPWWSIGGGHKGSIFIKISLAFDLFYTTTIFLSPRGLEELFRLDGLWWTRRVQGKVRLQHRSRERANELLKSGSEILRVAVIRLEDPDLDSR</sequence>
<dbReference type="EMBL" id="OC325551">
    <property type="protein sequence ID" value="CAD7415140.1"/>
    <property type="molecule type" value="Genomic_DNA"/>
</dbReference>
<feature type="compositionally biased region" description="Basic and acidic residues" evidence="1">
    <location>
        <begin position="22"/>
        <end position="32"/>
    </location>
</feature>
<evidence type="ECO:0000313" key="2">
    <source>
        <dbReference type="EMBL" id="CAD7415140.1"/>
    </source>
</evidence>
<proteinExistence type="predicted"/>
<name>A0A7R9DI28_TIMCR</name>